<dbReference type="AlphaFoldDB" id="A0A8S1RP71"/>
<dbReference type="EMBL" id="CAJJDN010000201">
    <property type="protein sequence ID" value="CAD8128960.1"/>
    <property type="molecule type" value="Genomic_DNA"/>
</dbReference>
<reference evidence="1" key="1">
    <citation type="submission" date="2021-01" db="EMBL/GenBank/DDBJ databases">
        <authorList>
            <consortium name="Genoscope - CEA"/>
            <person name="William W."/>
        </authorList>
    </citation>
    <scope>NUCLEOTIDE SEQUENCE</scope>
</reference>
<comment type="caution">
    <text evidence="1">The sequence shown here is derived from an EMBL/GenBank/DDBJ whole genome shotgun (WGS) entry which is preliminary data.</text>
</comment>
<keyword evidence="2" id="KW-1185">Reference proteome</keyword>
<name>A0A8S1RP71_9CILI</name>
<sequence length="142" mass="16731">MKNVILKLRKIYTQIKNSLSDIARLLKHSNSSNLVRYLLLKICDPMPNEQSILINLIKQTNGLGRYIAIPHLLNCSRSYNFIYYQHIHHHINTYGQFSSQMQFFCTLGTPSTTTDEQTYLEKSCCFVYIQICFTFFFNKLQF</sequence>
<evidence type="ECO:0000313" key="1">
    <source>
        <dbReference type="EMBL" id="CAD8128960.1"/>
    </source>
</evidence>
<dbReference type="Proteomes" id="UP000692954">
    <property type="component" value="Unassembled WGS sequence"/>
</dbReference>
<evidence type="ECO:0000313" key="2">
    <source>
        <dbReference type="Proteomes" id="UP000692954"/>
    </source>
</evidence>
<protein>
    <submittedName>
        <fullName evidence="1">Uncharacterized protein</fullName>
    </submittedName>
</protein>
<proteinExistence type="predicted"/>
<gene>
    <name evidence="1" type="ORF">PSON_ATCC_30995.1.T2010023</name>
</gene>
<organism evidence="1 2">
    <name type="scientific">Paramecium sonneborni</name>
    <dbReference type="NCBI Taxonomy" id="65129"/>
    <lineage>
        <taxon>Eukaryota</taxon>
        <taxon>Sar</taxon>
        <taxon>Alveolata</taxon>
        <taxon>Ciliophora</taxon>
        <taxon>Intramacronucleata</taxon>
        <taxon>Oligohymenophorea</taxon>
        <taxon>Peniculida</taxon>
        <taxon>Parameciidae</taxon>
        <taxon>Paramecium</taxon>
    </lineage>
</organism>
<accession>A0A8S1RP71</accession>